<sequence>MKSVTLICHAVVGAIIFSAAAGGAADKQQDRLQLHIDDPQYLQDQDQDRLRIHQDEPQYNQLRLREGNPIYGAELMTEDELTEYQNQYQKLQTAEEQNRFENQHRLLIKTRAQAEGVDIPTETAAQVQNKAGAAVHNQTSRSTMSGNGNSGSAGGGQGGNSQSSGGGAGSGNGGGGGGGSKR</sequence>
<organism evidence="3 4">
    <name type="scientific">Desulfopila aestuarii DSM 18488</name>
    <dbReference type="NCBI Taxonomy" id="1121416"/>
    <lineage>
        <taxon>Bacteria</taxon>
        <taxon>Pseudomonadati</taxon>
        <taxon>Thermodesulfobacteriota</taxon>
        <taxon>Desulfobulbia</taxon>
        <taxon>Desulfobulbales</taxon>
        <taxon>Desulfocapsaceae</taxon>
        <taxon>Desulfopila</taxon>
    </lineage>
</organism>
<keyword evidence="2" id="KW-0732">Signal</keyword>
<feature type="signal peptide" evidence="2">
    <location>
        <begin position="1"/>
        <end position="24"/>
    </location>
</feature>
<accession>A0A1M7XZV1</accession>
<evidence type="ECO:0000256" key="2">
    <source>
        <dbReference type="SAM" id="SignalP"/>
    </source>
</evidence>
<dbReference type="RefSeq" id="WP_073612235.1">
    <property type="nucleotide sequence ID" value="NZ_FRFE01000003.1"/>
</dbReference>
<dbReference type="OrthoDB" id="8140134at2"/>
<reference evidence="3 4" key="1">
    <citation type="submission" date="2016-12" db="EMBL/GenBank/DDBJ databases">
        <authorList>
            <person name="Song W.-J."/>
            <person name="Kurnit D.M."/>
        </authorList>
    </citation>
    <scope>NUCLEOTIDE SEQUENCE [LARGE SCALE GENOMIC DNA]</scope>
    <source>
        <strain evidence="3 4">DSM 18488</strain>
    </source>
</reference>
<proteinExistence type="predicted"/>
<feature type="compositionally biased region" description="Gly residues" evidence="1">
    <location>
        <begin position="148"/>
        <end position="182"/>
    </location>
</feature>
<evidence type="ECO:0000313" key="3">
    <source>
        <dbReference type="EMBL" id="SHO44815.1"/>
    </source>
</evidence>
<dbReference type="Proteomes" id="UP000184603">
    <property type="component" value="Unassembled WGS sequence"/>
</dbReference>
<evidence type="ECO:0000313" key="4">
    <source>
        <dbReference type="Proteomes" id="UP000184603"/>
    </source>
</evidence>
<evidence type="ECO:0000256" key="1">
    <source>
        <dbReference type="SAM" id="MobiDB-lite"/>
    </source>
</evidence>
<gene>
    <name evidence="3" type="ORF">SAMN02745220_00886</name>
</gene>
<feature type="region of interest" description="Disordered" evidence="1">
    <location>
        <begin position="127"/>
        <end position="182"/>
    </location>
</feature>
<feature type="chain" id="PRO_5013382902" evidence="2">
    <location>
        <begin position="25"/>
        <end position="182"/>
    </location>
</feature>
<name>A0A1M7XZV1_9BACT</name>
<keyword evidence="4" id="KW-1185">Reference proteome</keyword>
<dbReference type="EMBL" id="FRFE01000003">
    <property type="protein sequence ID" value="SHO44815.1"/>
    <property type="molecule type" value="Genomic_DNA"/>
</dbReference>
<dbReference type="AlphaFoldDB" id="A0A1M7XZV1"/>
<protein>
    <submittedName>
        <fullName evidence="3">Uncharacterized protein</fullName>
    </submittedName>
</protein>